<comment type="caution">
    <text evidence="1">The sequence shown here is derived from an EMBL/GenBank/DDBJ whole genome shotgun (WGS) entry which is preliminary data.</text>
</comment>
<dbReference type="EMBL" id="JASPKZ010001995">
    <property type="protein sequence ID" value="KAJ9596323.1"/>
    <property type="molecule type" value="Genomic_DNA"/>
</dbReference>
<dbReference type="AlphaFoldDB" id="A0AAD8EN53"/>
<dbReference type="Proteomes" id="UP001233999">
    <property type="component" value="Unassembled WGS sequence"/>
</dbReference>
<keyword evidence="2" id="KW-1185">Reference proteome</keyword>
<accession>A0AAD8EN53</accession>
<evidence type="ECO:0000313" key="2">
    <source>
        <dbReference type="Proteomes" id="UP001233999"/>
    </source>
</evidence>
<protein>
    <submittedName>
        <fullName evidence="1">Uncharacterized protein</fullName>
    </submittedName>
</protein>
<evidence type="ECO:0000313" key="1">
    <source>
        <dbReference type="EMBL" id="KAJ9596323.1"/>
    </source>
</evidence>
<sequence>NARSRPVDLFFLPHITVPFSSAVCIYQLTISKYIEDLAILYVIVECNREGEKNYQEEKYLMGRLEDEIHGIDLIPLSLRSNSLKRIETMDFCLRFYTVQKYRKRSITVNKI</sequence>
<organism evidence="1 2">
    <name type="scientific">Diploptera punctata</name>
    <name type="common">Pacific beetle cockroach</name>
    <dbReference type="NCBI Taxonomy" id="6984"/>
    <lineage>
        <taxon>Eukaryota</taxon>
        <taxon>Metazoa</taxon>
        <taxon>Ecdysozoa</taxon>
        <taxon>Arthropoda</taxon>
        <taxon>Hexapoda</taxon>
        <taxon>Insecta</taxon>
        <taxon>Pterygota</taxon>
        <taxon>Neoptera</taxon>
        <taxon>Polyneoptera</taxon>
        <taxon>Dictyoptera</taxon>
        <taxon>Blattodea</taxon>
        <taxon>Blaberoidea</taxon>
        <taxon>Blaberidae</taxon>
        <taxon>Diplopterinae</taxon>
        <taxon>Diploptera</taxon>
    </lineage>
</organism>
<reference evidence="1" key="1">
    <citation type="journal article" date="2023" name="IScience">
        <title>Live-bearing cockroach genome reveals convergent evolutionary mechanisms linked to viviparity in insects and beyond.</title>
        <authorList>
            <person name="Fouks B."/>
            <person name="Harrison M.C."/>
            <person name="Mikhailova A.A."/>
            <person name="Marchal E."/>
            <person name="English S."/>
            <person name="Carruthers M."/>
            <person name="Jennings E.C."/>
            <person name="Chiamaka E.L."/>
            <person name="Frigard R.A."/>
            <person name="Pippel M."/>
            <person name="Attardo G.M."/>
            <person name="Benoit J.B."/>
            <person name="Bornberg-Bauer E."/>
            <person name="Tobe S.S."/>
        </authorList>
    </citation>
    <scope>NUCLEOTIDE SEQUENCE</scope>
    <source>
        <strain evidence="1">Stay&amp;Tobe</strain>
    </source>
</reference>
<name>A0AAD8EN53_DIPPU</name>
<reference evidence="1" key="2">
    <citation type="submission" date="2023-05" db="EMBL/GenBank/DDBJ databases">
        <authorList>
            <person name="Fouks B."/>
        </authorList>
    </citation>
    <scope>NUCLEOTIDE SEQUENCE</scope>
    <source>
        <strain evidence="1">Stay&amp;Tobe</strain>
        <tissue evidence="1">Testes</tissue>
    </source>
</reference>
<feature type="non-terminal residue" evidence="1">
    <location>
        <position position="111"/>
    </location>
</feature>
<gene>
    <name evidence="1" type="ORF">L9F63_012656</name>
</gene>
<feature type="non-terminal residue" evidence="1">
    <location>
        <position position="1"/>
    </location>
</feature>
<proteinExistence type="predicted"/>